<keyword evidence="7" id="KW-0675">Receptor</keyword>
<dbReference type="InterPro" id="IPR058544">
    <property type="entry name" value="ETR1_N"/>
</dbReference>
<reference evidence="8" key="1">
    <citation type="journal article" date="2019" name="Curr. Biol.">
        <title>Genome Sequence of Striga asiatica Provides Insight into the Evolution of Plant Parasitism.</title>
        <authorList>
            <person name="Yoshida S."/>
            <person name="Kim S."/>
            <person name="Wafula E.K."/>
            <person name="Tanskanen J."/>
            <person name="Kim Y.M."/>
            <person name="Honaas L."/>
            <person name="Yang Z."/>
            <person name="Spallek T."/>
            <person name="Conn C.E."/>
            <person name="Ichihashi Y."/>
            <person name="Cheong K."/>
            <person name="Cui S."/>
            <person name="Der J.P."/>
            <person name="Gundlach H."/>
            <person name="Jiao Y."/>
            <person name="Hori C."/>
            <person name="Ishida J.K."/>
            <person name="Kasahara H."/>
            <person name="Kiba T."/>
            <person name="Kim M.S."/>
            <person name="Koo N."/>
            <person name="Laohavisit A."/>
            <person name="Lee Y.H."/>
            <person name="Lumba S."/>
            <person name="McCourt P."/>
            <person name="Mortimer J.C."/>
            <person name="Mutuku J.M."/>
            <person name="Nomura T."/>
            <person name="Sasaki-Sekimoto Y."/>
            <person name="Seto Y."/>
            <person name="Wang Y."/>
            <person name="Wakatake T."/>
            <person name="Sakakibara H."/>
            <person name="Demura T."/>
            <person name="Yamaguchi S."/>
            <person name="Yoneyama K."/>
            <person name="Manabe R.I."/>
            <person name="Nelson D.C."/>
            <person name="Schulman A.H."/>
            <person name="Timko M.P."/>
            <person name="dePamphilis C.W."/>
            <person name="Choi D."/>
            <person name="Shirasu K."/>
        </authorList>
    </citation>
    <scope>NUCLEOTIDE SEQUENCE [LARGE SCALE GENOMIC DNA]</scope>
    <source>
        <strain evidence="8">cv. UVA1</strain>
    </source>
</reference>
<dbReference type="Pfam" id="PF25487">
    <property type="entry name" value="ETR1_N"/>
    <property type="match status" value="1"/>
</dbReference>
<dbReference type="GO" id="GO:0046872">
    <property type="term" value="F:metal ion binding"/>
    <property type="evidence" value="ECO:0007669"/>
    <property type="project" value="UniProtKB-KW"/>
</dbReference>
<dbReference type="PANTHER" id="PTHR24423:SF625">
    <property type="entry name" value="ETHYLENE RESPONSE SENSOR 1"/>
    <property type="match status" value="1"/>
</dbReference>
<dbReference type="GO" id="GO:0005524">
    <property type="term" value="F:ATP binding"/>
    <property type="evidence" value="ECO:0007669"/>
    <property type="project" value="UniProtKB-KW"/>
</dbReference>
<evidence type="ECO:0000256" key="5">
    <source>
        <dbReference type="ARBA" id="ARBA00022840"/>
    </source>
</evidence>
<evidence type="ECO:0000313" key="7">
    <source>
        <dbReference type="EMBL" id="GER24713.1"/>
    </source>
</evidence>
<dbReference type="GO" id="GO:0038199">
    <property type="term" value="F:ethylene receptor activity"/>
    <property type="evidence" value="ECO:0007669"/>
    <property type="project" value="TreeGrafter"/>
</dbReference>
<evidence type="ECO:0000256" key="1">
    <source>
        <dbReference type="ARBA" id="ARBA00022679"/>
    </source>
</evidence>
<feature type="domain" description="Ethylene receptor 1-like N-terminal" evidence="6">
    <location>
        <begin position="46"/>
        <end position="99"/>
    </location>
</feature>
<keyword evidence="4" id="KW-0418">Kinase</keyword>
<dbReference type="PANTHER" id="PTHR24423">
    <property type="entry name" value="TWO-COMPONENT SENSOR HISTIDINE KINASE"/>
    <property type="match status" value="1"/>
</dbReference>
<comment type="caution">
    <text evidence="7">The sequence shown here is derived from an EMBL/GenBank/DDBJ whole genome shotgun (WGS) entry which is preliminary data.</text>
</comment>
<evidence type="ECO:0000256" key="3">
    <source>
        <dbReference type="ARBA" id="ARBA00022741"/>
    </source>
</evidence>
<dbReference type="Proteomes" id="UP000325081">
    <property type="component" value="Unassembled WGS sequence"/>
</dbReference>
<evidence type="ECO:0000256" key="2">
    <source>
        <dbReference type="ARBA" id="ARBA00022723"/>
    </source>
</evidence>
<evidence type="ECO:0000259" key="6">
    <source>
        <dbReference type="Pfam" id="PF25487"/>
    </source>
</evidence>
<dbReference type="EMBL" id="BKCP01000001">
    <property type="protein sequence ID" value="GER24713.1"/>
    <property type="molecule type" value="Genomic_DNA"/>
</dbReference>
<sequence length="211" mass="23943">MLWEENPSELLSEIRDWFQEGFHGRFEELWAEMHRQVVLDFEDRSLSKFGAFIILCGATHLINLWTFSLHSKTVAKISTALVSCVTALMLVHIIPDLLSACPHADPRDLEYPRPAHDSVELDLEECALWMPSRGGASLQLSHTLSSLMPVGSTVPVNLPLVNKIFSSDEAVWIPHACPLELPCGRVSRAFREHELEFGWKKVDLRRLTMTI</sequence>
<name>A0A5A7NW45_STRAF</name>
<dbReference type="GO" id="GO:0005783">
    <property type="term" value="C:endoplasmic reticulum"/>
    <property type="evidence" value="ECO:0007669"/>
    <property type="project" value="TreeGrafter"/>
</dbReference>
<accession>A0A5A7NW45</accession>
<keyword evidence="8" id="KW-1185">Reference proteome</keyword>
<dbReference type="GO" id="GO:0051740">
    <property type="term" value="F:ethylene binding"/>
    <property type="evidence" value="ECO:0007669"/>
    <property type="project" value="TreeGrafter"/>
</dbReference>
<evidence type="ECO:0000256" key="4">
    <source>
        <dbReference type="ARBA" id="ARBA00022777"/>
    </source>
</evidence>
<proteinExistence type="predicted"/>
<keyword evidence="1" id="KW-0808">Transferase</keyword>
<dbReference type="AlphaFoldDB" id="A0A5A7NW45"/>
<dbReference type="GO" id="GO:0016301">
    <property type="term" value="F:kinase activity"/>
    <property type="evidence" value="ECO:0007669"/>
    <property type="project" value="UniProtKB-KW"/>
</dbReference>
<organism evidence="7 8">
    <name type="scientific">Striga asiatica</name>
    <name type="common">Asiatic witchweed</name>
    <name type="synonym">Buchnera asiatica</name>
    <dbReference type="NCBI Taxonomy" id="4170"/>
    <lineage>
        <taxon>Eukaryota</taxon>
        <taxon>Viridiplantae</taxon>
        <taxon>Streptophyta</taxon>
        <taxon>Embryophyta</taxon>
        <taxon>Tracheophyta</taxon>
        <taxon>Spermatophyta</taxon>
        <taxon>Magnoliopsida</taxon>
        <taxon>eudicotyledons</taxon>
        <taxon>Gunneridae</taxon>
        <taxon>Pentapetalae</taxon>
        <taxon>asterids</taxon>
        <taxon>lamiids</taxon>
        <taxon>Lamiales</taxon>
        <taxon>Orobanchaceae</taxon>
        <taxon>Buchnereae</taxon>
        <taxon>Striga</taxon>
    </lineage>
</organism>
<keyword evidence="5" id="KW-0067">ATP-binding</keyword>
<keyword evidence="2" id="KW-0479">Metal-binding</keyword>
<evidence type="ECO:0000313" key="8">
    <source>
        <dbReference type="Proteomes" id="UP000325081"/>
    </source>
</evidence>
<keyword evidence="3" id="KW-0547">Nucleotide-binding</keyword>
<protein>
    <submittedName>
        <fullName evidence="7">Ethylene receptor</fullName>
    </submittedName>
</protein>
<dbReference type="OrthoDB" id="1742752at2759"/>
<gene>
    <name evidence="7" type="ORF">STAS_00262</name>
</gene>